<evidence type="ECO:0000256" key="4">
    <source>
        <dbReference type="ARBA" id="ARBA00022801"/>
    </source>
</evidence>
<keyword evidence="6" id="KW-0482">Metalloprotease</keyword>
<evidence type="ECO:0000313" key="9">
    <source>
        <dbReference type="Proteomes" id="UP000220034"/>
    </source>
</evidence>
<sequence length="529" mass="55860">MSRKVISNKVLSWPSALAAGLRKIATIGLLGLGLVSCVPGAIVVETLPVRIGTGLPHTVSLYAMSSNDTGWRAMSMPQTERKLEAILQSLVVHVPGGVVPGGEVRIHPEASGFYGARATDTNDIYVNIGLLAGASSEDEVAFIIAHELAHIALAHNQANSIMEGLRNTTETLTAAASFGAALGIQFAGLDDEDFSDVMIGSIVAGQLTEIAATAIYTRPHELEADIFAADLMVAAGYDLGAVPSTFGRLENGNRAVVGFLEQSAQAIQVQAEALILTGDSDIIRSGIRDIVRQVGIQAARDLGRVAAHSHPPASVRNDNFQRHIRRDGAPPATGMMDMTTWSAWKRSTNIEAWAADMETVDEAGQLMAGGHASDARRLVSRAISRRGSQTALAQQLALSYFQGGNGSRARSTLRAIPTRSVISLDVGRIWARSEAESGNPSRAAAIADRMENQYGILVAQPIRVTNAVISGDAGLVQREVTRCADLPSQVSLQCRRIATGIDGADGTETGLSGIGNWITGARESIFDSN</sequence>
<dbReference type="PANTHER" id="PTHR22726">
    <property type="entry name" value="METALLOENDOPEPTIDASE OMA1"/>
    <property type="match status" value="1"/>
</dbReference>
<evidence type="ECO:0000256" key="3">
    <source>
        <dbReference type="ARBA" id="ARBA00022723"/>
    </source>
</evidence>
<keyword evidence="3" id="KW-0479">Metal-binding</keyword>
<protein>
    <submittedName>
        <fullName evidence="8">Peptidase family M48</fullName>
    </submittedName>
</protein>
<evidence type="ECO:0000256" key="2">
    <source>
        <dbReference type="ARBA" id="ARBA00022670"/>
    </source>
</evidence>
<dbReference type="GO" id="GO:0051603">
    <property type="term" value="P:proteolysis involved in protein catabolic process"/>
    <property type="evidence" value="ECO:0007669"/>
    <property type="project" value="TreeGrafter"/>
</dbReference>
<dbReference type="GO" id="GO:0004222">
    <property type="term" value="F:metalloendopeptidase activity"/>
    <property type="evidence" value="ECO:0007669"/>
    <property type="project" value="InterPro"/>
</dbReference>
<organism evidence="8 9">
    <name type="scientific">Pontivivens marinum</name>
    <dbReference type="NCBI Taxonomy" id="1690039"/>
    <lineage>
        <taxon>Bacteria</taxon>
        <taxon>Pseudomonadati</taxon>
        <taxon>Pseudomonadota</taxon>
        <taxon>Alphaproteobacteria</taxon>
        <taxon>Rhodobacterales</taxon>
        <taxon>Paracoccaceae</taxon>
        <taxon>Pontivivens</taxon>
    </lineage>
</organism>
<proteinExistence type="predicted"/>
<accession>A0A2C9CVK8</accession>
<feature type="domain" description="Peptidase M48" evidence="7">
    <location>
        <begin position="114"/>
        <end position="316"/>
    </location>
</feature>
<gene>
    <name evidence="8" type="ORF">SAMN06273572_10966</name>
</gene>
<name>A0A2C9CVK8_9RHOB</name>
<dbReference type="InterPro" id="IPR001915">
    <property type="entry name" value="Peptidase_M48"/>
</dbReference>
<comment type="cofactor">
    <cofactor evidence="1">
        <name>Zn(2+)</name>
        <dbReference type="ChEBI" id="CHEBI:29105"/>
    </cofactor>
</comment>
<keyword evidence="2" id="KW-0645">Protease</keyword>
<keyword evidence="5" id="KW-0862">Zinc</keyword>
<keyword evidence="4" id="KW-0378">Hydrolase</keyword>
<dbReference type="PANTHER" id="PTHR22726:SF1">
    <property type="entry name" value="METALLOENDOPEPTIDASE OMA1, MITOCHONDRIAL"/>
    <property type="match status" value="1"/>
</dbReference>
<dbReference type="Pfam" id="PF01435">
    <property type="entry name" value="Peptidase_M48"/>
    <property type="match status" value="1"/>
</dbReference>
<dbReference type="AlphaFoldDB" id="A0A2C9CVK8"/>
<evidence type="ECO:0000259" key="7">
    <source>
        <dbReference type="Pfam" id="PF01435"/>
    </source>
</evidence>
<evidence type="ECO:0000313" key="8">
    <source>
        <dbReference type="EMBL" id="SOH95307.1"/>
    </source>
</evidence>
<keyword evidence="9" id="KW-1185">Reference proteome</keyword>
<dbReference type="Proteomes" id="UP000220034">
    <property type="component" value="Unassembled WGS sequence"/>
</dbReference>
<dbReference type="EMBL" id="OCTN01000009">
    <property type="protein sequence ID" value="SOH95307.1"/>
    <property type="molecule type" value="Genomic_DNA"/>
</dbReference>
<reference evidence="9" key="1">
    <citation type="submission" date="2017-09" db="EMBL/GenBank/DDBJ databases">
        <authorList>
            <person name="Varghese N."/>
            <person name="Submissions S."/>
        </authorList>
    </citation>
    <scope>NUCLEOTIDE SEQUENCE [LARGE SCALE GENOMIC DNA]</scope>
    <source>
        <strain evidence="9">C7</strain>
    </source>
</reference>
<dbReference type="GO" id="GO:0046872">
    <property type="term" value="F:metal ion binding"/>
    <property type="evidence" value="ECO:0007669"/>
    <property type="project" value="UniProtKB-KW"/>
</dbReference>
<dbReference type="Gene3D" id="3.30.2010.10">
    <property type="entry name" value="Metalloproteases ('zincins'), catalytic domain"/>
    <property type="match status" value="1"/>
</dbReference>
<evidence type="ECO:0000256" key="6">
    <source>
        <dbReference type="ARBA" id="ARBA00023049"/>
    </source>
</evidence>
<dbReference type="GO" id="GO:0016020">
    <property type="term" value="C:membrane"/>
    <property type="evidence" value="ECO:0007669"/>
    <property type="project" value="TreeGrafter"/>
</dbReference>
<dbReference type="InterPro" id="IPR051156">
    <property type="entry name" value="Mito/Outer_Membr_Metalloprot"/>
</dbReference>
<evidence type="ECO:0000256" key="1">
    <source>
        <dbReference type="ARBA" id="ARBA00001947"/>
    </source>
</evidence>
<evidence type="ECO:0000256" key="5">
    <source>
        <dbReference type="ARBA" id="ARBA00022833"/>
    </source>
</evidence>